<dbReference type="InterPro" id="IPR015943">
    <property type="entry name" value="WD40/YVTN_repeat-like_dom_sf"/>
</dbReference>
<dbReference type="OrthoDB" id="5594999at2759"/>
<comment type="similarity">
    <text evidence="6">Belongs to the WD repeat WDR6 family.</text>
</comment>
<dbReference type="Proteomes" id="UP000594260">
    <property type="component" value="Unplaced"/>
</dbReference>
<dbReference type="InParanoid" id="A0A7M7ME00"/>
<keyword evidence="3 8" id="KW-0853">WD repeat</keyword>
<keyword evidence="11" id="KW-1185">Reference proteome</keyword>
<name>A0A7M7ME00_VARDE</name>
<dbReference type="PANTHER" id="PTHR14344">
    <property type="entry name" value="WD REPEAT PROTEIN"/>
    <property type="match status" value="1"/>
</dbReference>
<dbReference type="PROSITE" id="PS50082">
    <property type="entry name" value="WD_REPEATS_2"/>
    <property type="match status" value="2"/>
</dbReference>
<dbReference type="SMART" id="SM00320">
    <property type="entry name" value="WD40"/>
    <property type="match status" value="7"/>
</dbReference>
<dbReference type="GeneID" id="111253770"/>
<dbReference type="EnsemblMetazoa" id="XM_022813708">
    <property type="protein sequence ID" value="XP_022669443"/>
    <property type="gene ID" value="LOC111253770"/>
</dbReference>
<dbReference type="InterPro" id="IPR051973">
    <property type="entry name" value="tRNA_Anticodon_Mtase-Reg"/>
</dbReference>
<evidence type="ECO:0000313" key="11">
    <source>
        <dbReference type="Proteomes" id="UP000594260"/>
    </source>
</evidence>
<dbReference type="KEGG" id="vde:111253770"/>
<accession>A0A7M7ME00</accession>
<evidence type="ECO:0000256" key="8">
    <source>
        <dbReference type="PROSITE-ProRule" id="PRU00221"/>
    </source>
</evidence>
<evidence type="ECO:0000256" key="6">
    <source>
        <dbReference type="ARBA" id="ARBA00038255"/>
    </source>
</evidence>
<evidence type="ECO:0000256" key="2">
    <source>
        <dbReference type="ARBA" id="ARBA00022490"/>
    </source>
</evidence>
<proteinExistence type="inferred from homology"/>
<dbReference type="InterPro" id="IPR036322">
    <property type="entry name" value="WD40_repeat_dom_sf"/>
</dbReference>
<organism evidence="10 11">
    <name type="scientific">Varroa destructor</name>
    <name type="common">Honeybee mite</name>
    <dbReference type="NCBI Taxonomy" id="109461"/>
    <lineage>
        <taxon>Eukaryota</taxon>
        <taxon>Metazoa</taxon>
        <taxon>Ecdysozoa</taxon>
        <taxon>Arthropoda</taxon>
        <taxon>Chelicerata</taxon>
        <taxon>Arachnida</taxon>
        <taxon>Acari</taxon>
        <taxon>Parasitiformes</taxon>
        <taxon>Mesostigmata</taxon>
        <taxon>Gamasina</taxon>
        <taxon>Dermanyssoidea</taxon>
        <taxon>Varroidae</taxon>
        <taxon>Varroa</taxon>
    </lineage>
</organism>
<feature type="region of interest" description="Disordered" evidence="9">
    <location>
        <begin position="895"/>
        <end position="921"/>
    </location>
</feature>
<evidence type="ECO:0000256" key="3">
    <source>
        <dbReference type="ARBA" id="ARBA00022574"/>
    </source>
</evidence>
<dbReference type="PANTHER" id="PTHR14344:SF3">
    <property type="entry name" value="WD REPEAT-CONTAINING PROTEIN 6"/>
    <property type="match status" value="1"/>
</dbReference>
<dbReference type="GO" id="GO:0030488">
    <property type="term" value="P:tRNA methylation"/>
    <property type="evidence" value="ECO:0007669"/>
    <property type="project" value="TreeGrafter"/>
</dbReference>
<dbReference type="SUPFAM" id="SSF50978">
    <property type="entry name" value="WD40 repeat-like"/>
    <property type="match status" value="3"/>
</dbReference>
<dbReference type="GO" id="GO:0005737">
    <property type="term" value="C:cytoplasm"/>
    <property type="evidence" value="ECO:0007669"/>
    <property type="project" value="UniProtKB-SubCell"/>
</dbReference>
<protein>
    <recommendedName>
        <fullName evidence="7">tRNA (34-2'-O)-methyltransferase regulator WDR6</fullName>
    </recommendedName>
</protein>
<reference evidence="10" key="1">
    <citation type="submission" date="2021-01" db="UniProtKB">
        <authorList>
            <consortium name="EnsemblMetazoa"/>
        </authorList>
    </citation>
    <scope>IDENTIFICATION</scope>
</reference>
<evidence type="ECO:0000256" key="5">
    <source>
        <dbReference type="ARBA" id="ARBA00022737"/>
    </source>
</evidence>
<sequence length="1061" mass="117030">MEDIDMNVDSIGILRDDMMREAADSSCELANRGPVNFALKWLNFYITTEGSCVAVYDEQNLTPIASRKLLNSQTLHGLRAVPNTSTDAGTELQSEFLAFGGRFFTRVTFRIEIETMLVDIIYNSPVYALGDWIWDLRTFMDGSQAALLSHNQMVYFNRQDQLPFSGECGPDTIEYRLCAVQCILYSGQIIGSRPDKLKVAAGTVFNEILIWDAQTGQVFHVLKGHQGVIFSVNVYLNQGLIVSTSDDRSARIYRIEKGSFGGTNENLSEATIMHVAALYGHGSRVWRAALMQKNLVTVGEDGFLCLWDSFSGKLLGRRQVPGGGSVSSLLVSGDQVILGGIAGSLSVINIKSVTLTGFPKDSTWTMPLVPKLGAVKCISIDRGKVVVSTTSGNYLLSQLGTELHNWEHNFYFKECEDYNVVGQHSGFLFTANKHGSVASFAVADQLVIWDRQRMHEGRIYSLICFGNPFSGYTQVLSTGFSGNMFVMRFCNRQKSLIKIKSLVLPIGSERCATCALQISMHRILVGDRQGNIFLYSLDRSARNTVLSSLFNLHGKYGTTDLKRDSEDRILSSGRDGKVYELALQNDSLLCLRVFWQHPTIEWIGRILPYKDRLLLACYQSGDFLLHDVESDYTLLSMATGGGHRAWDCGIDNDRFYYARAYKNSVLVDSVSVDERLAHVLKAPVHTKKINCTATLWHLDDRDVVVTGGEGNLLLISVISSFRVIRPAVRLYGHISSVKCVAVCDFFTDKLLVSVGGRGQLIVWWVNSDLSVKMMDKNFIWNTDRTEDKRKPWKNTSNKVKNEALTRYMSVTVRPEGNMKKTPRFHIIAVGSDTIIRLFSYSIGESIEPTTTVDGGEFCQLQTRWLSETTFLAAATDGLLKLYNVTQNKLVTPTTTSTAALEASSSTDTTENSTTSAAATPPSVSVKCMGSASAHQSGVNALDVRGSLVATGGDDNAITLSRITHSGSVTAVEVICRVVNAHATQITGVLWVGDYHLLSTSIDQRVTLWKLLDGKSLEPQWTKMTAVADVAGFTLFAENRYVLIVGQGLEVISVTEGGSEAL</sequence>
<keyword evidence="4" id="KW-0819">tRNA processing</keyword>
<evidence type="ECO:0000256" key="7">
    <source>
        <dbReference type="ARBA" id="ARBA00040154"/>
    </source>
</evidence>
<dbReference type="Gene3D" id="2.130.10.10">
    <property type="entry name" value="YVTN repeat-like/Quinoprotein amine dehydrogenase"/>
    <property type="match status" value="3"/>
</dbReference>
<dbReference type="RefSeq" id="XP_022669443.1">
    <property type="nucleotide sequence ID" value="XM_022813708.1"/>
</dbReference>
<comment type="subcellular location">
    <subcellularLocation>
        <location evidence="1">Cytoplasm</location>
    </subcellularLocation>
</comment>
<evidence type="ECO:0000256" key="1">
    <source>
        <dbReference type="ARBA" id="ARBA00004496"/>
    </source>
</evidence>
<evidence type="ECO:0000256" key="9">
    <source>
        <dbReference type="SAM" id="MobiDB-lite"/>
    </source>
</evidence>
<dbReference type="Pfam" id="PF00400">
    <property type="entry name" value="WD40"/>
    <property type="match status" value="2"/>
</dbReference>
<feature type="repeat" description="WD" evidence="8">
    <location>
        <begin position="222"/>
        <end position="263"/>
    </location>
</feature>
<dbReference type="OMA" id="IIVWSCF"/>
<dbReference type="AlphaFoldDB" id="A0A7M7ME00"/>
<keyword evidence="2" id="KW-0963">Cytoplasm</keyword>
<dbReference type="FunCoup" id="A0A7M7ME00">
    <property type="interactions" value="916"/>
</dbReference>
<feature type="repeat" description="WD" evidence="8">
    <location>
        <begin position="978"/>
        <end position="1018"/>
    </location>
</feature>
<dbReference type="InterPro" id="IPR001680">
    <property type="entry name" value="WD40_rpt"/>
</dbReference>
<evidence type="ECO:0000256" key="4">
    <source>
        <dbReference type="ARBA" id="ARBA00022694"/>
    </source>
</evidence>
<keyword evidence="5" id="KW-0677">Repeat</keyword>
<evidence type="ECO:0000313" key="10">
    <source>
        <dbReference type="EnsemblMetazoa" id="XP_022669443"/>
    </source>
</evidence>